<evidence type="ECO:0000256" key="6">
    <source>
        <dbReference type="SAM" id="MobiDB-lite"/>
    </source>
</evidence>
<evidence type="ECO:0000313" key="8">
    <source>
        <dbReference type="EMBL" id="OKP05946.1"/>
    </source>
</evidence>
<evidence type="ECO:0000259" key="7">
    <source>
        <dbReference type="PROSITE" id="PS50048"/>
    </source>
</evidence>
<evidence type="ECO:0000313" key="9">
    <source>
        <dbReference type="Proteomes" id="UP000186955"/>
    </source>
</evidence>
<gene>
    <name evidence="8" type="ORF">PENSUB_6666</name>
</gene>
<keyword evidence="1" id="KW-0479">Metal-binding</keyword>
<dbReference type="PANTHER" id="PTHR47431">
    <property type="entry name" value="ZN(II)2CYS6 TRANSCRIPTION FACTOR (EUROFUNG)-RELATED"/>
    <property type="match status" value="1"/>
</dbReference>
<organism evidence="8 9">
    <name type="scientific">Penicillium subrubescens</name>
    <dbReference type="NCBI Taxonomy" id="1316194"/>
    <lineage>
        <taxon>Eukaryota</taxon>
        <taxon>Fungi</taxon>
        <taxon>Dikarya</taxon>
        <taxon>Ascomycota</taxon>
        <taxon>Pezizomycotina</taxon>
        <taxon>Eurotiomycetes</taxon>
        <taxon>Eurotiomycetidae</taxon>
        <taxon>Eurotiales</taxon>
        <taxon>Aspergillaceae</taxon>
        <taxon>Penicillium</taxon>
    </lineage>
</organism>
<dbReference type="InterPro" id="IPR036864">
    <property type="entry name" value="Zn2-C6_fun-type_DNA-bd_sf"/>
</dbReference>
<evidence type="ECO:0000256" key="1">
    <source>
        <dbReference type="ARBA" id="ARBA00022723"/>
    </source>
</evidence>
<dbReference type="CDD" id="cd00067">
    <property type="entry name" value="GAL4"/>
    <property type="match status" value="1"/>
</dbReference>
<evidence type="ECO:0000256" key="3">
    <source>
        <dbReference type="ARBA" id="ARBA00023125"/>
    </source>
</evidence>
<dbReference type="SMART" id="SM00066">
    <property type="entry name" value="GAL4"/>
    <property type="match status" value="1"/>
</dbReference>
<keyword evidence="4" id="KW-0804">Transcription</keyword>
<comment type="caution">
    <text evidence="8">The sequence shown here is derived from an EMBL/GenBank/DDBJ whole genome shotgun (WGS) entry which is preliminary data.</text>
</comment>
<keyword evidence="5" id="KW-0539">Nucleus</keyword>
<dbReference type="AlphaFoldDB" id="A0A1Q5U0E4"/>
<sequence>MAEAEGQSAQPHTRATRSSLACAPCRYKHLRCDGKMPACSRCTVDKKECTYHASRRRGNPRPKQTQESSTTTMSDRSPAPTFDSQGCFDLPPTLTLSENNADLPRRTSDSVLLGLYYEFFHAAHPCVLPRQFLNIYSKESAIQPLLLVLDYIGSLFATSIPSKPLHQDIEIYLASIRSRTRSITGFDVQAVLLYSIAIYWCNEPDTGVELLDEAIRLALELGMNRREFAQENHKNDPILAESWRRTWWQIYITDAHIAGSTHKFPFRCSHIEITIDLPCEELDYASGTIPRPRCLQEYDNREFFSDDEVGFSSYAELIGLTRGIDQALSPGATSDVQLYSSMCSNADTSVTAWHSLLPNSKRTILRPDGTVDEVMFKAEFIMHTYTVEIHRPMSSLAYSTIESVSRCAPLAPTDAFNCSNSAERQLHTMKCLAAIDKLDYILTLPTNINTHSPFIICMLANVTIAHLSACRFVLQGAKRTRCREKIRLTTGTLKRLSDHWILGKRTYREIGIIAREILCLMDKTPAAREPVMDQSFFTPSVDLSSLAFLPGPDFDFCAFFDSSITGGTEPT</sequence>
<proteinExistence type="predicted"/>
<dbReference type="SMART" id="SM00906">
    <property type="entry name" value="Fungal_trans"/>
    <property type="match status" value="1"/>
</dbReference>
<feature type="domain" description="Zn(2)-C6 fungal-type" evidence="7">
    <location>
        <begin position="21"/>
        <end position="51"/>
    </location>
</feature>
<dbReference type="EMBL" id="MNBE01000602">
    <property type="protein sequence ID" value="OKP05946.1"/>
    <property type="molecule type" value="Genomic_DNA"/>
</dbReference>
<dbReference type="InterPro" id="IPR007219">
    <property type="entry name" value="XnlR_reg_dom"/>
</dbReference>
<dbReference type="PROSITE" id="PS50048">
    <property type="entry name" value="ZN2_CY6_FUNGAL_2"/>
    <property type="match status" value="1"/>
</dbReference>
<dbReference type="GO" id="GO:0000981">
    <property type="term" value="F:DNA-binding transcription factor activity, RNA polymerase II-specific"/>
    <property type="evidence" value="ECO:0007669"/>
    <property type="project" value="InterPro"/>
</dbReference>
<dbReference type="GO" id="GO:0008270">
    <property type="term" value="F:zinc ion binding"/>
    <property type="evidence" value="ECO:0007669"/>
    <property type="project" value="InterPro"/>
</dbReference>
<evidence type="ECO:0000256" key="4">
    <source>
        <dbReference type="ARBA" id="ARBA00023163"/>
    </source>
</evidence>
<feature type="region of interest" description="Disordered" evidence="6">
    <location>
        <begin position="53"/>
        <end position="79"/>
    </location>
</feature>
<reference evidence="8 9" key="1">
    <citation type="submission" date="2016-10" db="EMBL/GenBank/DDBJ databases">
        <title>Genome sequence of the ascomycete fungus Penicillium subrubescens.</title>
        <authorList>
            <person name="De Vries R.P."/>
            <person name="Peng M."/>
            <person name="Dilokpimol A."/>
            <person name="Hilden K."/>
            <person name="Makela M.R."/>
            <person name="Grigoriev I."/>
            <person name="Riley R."/>
            <person name="Granchi Z."/>
        </authorList>
    </citation>
    <scope>NUCLEOTIDE SEQUENCE [LARGE SCALE GENOMIC DNA]</scope>
    <source>
        <strain evidence="8 9">CBS 132785</strain>
    </source>
</reference>
<keyword evidence="2" id="KW-0805">Transcription regulation</keyword>
<dbReference type="PROSITE" id="PS00463">
    <property type="entry name" value="ZN2_CY6_FUNGAL_1"/>
    <property type="match status" value="1"/>
</dbReference>
<dbReference type="Pfam" id="PF00172">
    <property type="entry name" value="Zn_clus"/>
    <property type="match status" value="1"/>
</dbReference>
<evidence type="ECO:0000256" key="5">
    <source>
        <dbReference type="ARBA" id="ARBA00023242"/>
    </source>
</evidence>
<accession>A0A1Q5U0E4</accession>
<dbReference type="Pfam" id="PF04082">
    <property type="entry name" value="Fungal_trans"/>
    <property type="match status" value="1"/>
</dbReference>
<dbReference type="CDD" id="cd12148">
    <property type="entry name" value="fungal_TF_MHR"/>
    <property type="match status" value="1"/>
</dbReference>
<protein>
    <recommendedName>
        <fullName evidence="7">Zn(2)-C6 fungal-type domain-containing protein</fullName>
    </recommendedName>
</protein>
<feature type="compositionally biased region" description="Polar residues" evidence="6">
    <location>
        <begin position="62"/>
        <end position="75"/>
    </location>
</feature>
<dbReference type="Gene3D" id="4.10.240.10">
    <property type="entry name" value="Zn(2)-C6 fungal-type DNA-binding domain"/>
    <property type="match status" value="1"/>
</dbReference>
<evidence type="ECO:0000256" key="2">
    <source>
        <dbReference type="ARBA" id="ARBA00023015"/>
    </source>
</evidence>
<name>A0A1Q5U0E4_9EURO</name>
<dbReference type="Proteomes" id="UP000186955">
    <property type="component" value="Unassembled WGS sequence"/>
</dbReference>
<dbReference type="GO" id="GO:0003677">
    <property type="term" value="F:DNA binding"/>
    <property type="evidence" value="ECO:0007669"/>
    <property type="project" value="UniProtKB-KW"/>
</dbReference>
<dbReference type="InterPro" id="IPR001138">
    <property type="entry name" value="Zn2Cys6_DnaBD"/>
</dbReference>
<dbReference type="STRING" id="1316194.A0A1Q5U0E4"/>
<dbReference type="GO" id="GO:0006351">
    <property type="term" value="P:DNA-templated transcription"/>
    <property type="evidence" value="ECO:0007669"/>
    <property type="project" value="InterPro"/>
</dbReference>
<keyword evidence="9" id="KW-1185">Reference proteome</keyword>
<dbReference type="SUPFAM" id="SSF57701">
    <property type="entry name" value="Zn2/Cys6 DNA-binding domain"/>
    <property type="match status" value="1"/>
</dbReference>
<dbReference type="PANTHER" id="PTHR47431:SF4">
    <property type="entry name" value="ZN(II)2CYS6 TRANSCRIPTION FACTOR (EUROFUNG)"/>
    <property type="match status" value="1"/>
</dbReference>
<keyword evidence="3" id="KW-0238">DNA-binding</keyword>
<dbReference type="OrthoDB" id="2399539at2759"/>